<evidence type="ECO:0000256" key="3">
    <source>
        <dbReference type="SAM" id="MobiDB-lite"/>
    </source>
</evidence>
<dbReference type="InterPro" id="IPR001138">
    <property type="entry name" value="Zn2Cys6_DnaBD"/>
</dbReference>
<feature type="domain" description="Zn(2)-C6 fungal-type" evidence="4">
    <location>
        <begin position="32"/>
        <end position="64"/>
    </location>
</feature>
<dbReference type="SMART" id="SM00906">
    <property type="entry name" value="Fungal_trans"/>
    <property type="match status" value="1"/>
</dbReference>
<feature type="region of interest" description="Disordered" evidence="3">
    <location>
        <begin position="67"/>
        <end position="178"/>
    </location>
</feature>
<reference evidence="5 6" key="1">
    <citation type="submission" date="2016-03" db="EMBL/GenBank/DDBJ databases">
        <authorList>
            <person name="Ploux O."/>
        </authorList>
    </citation>
    <scope>NUCLEOTIDE SEQUENCE [LARGE SCALE GENOMIC DNA]</scope>
    <source>
        <strain evidence="5 6">UAMH 11012</strain>
    </source>
</reference>
<dbReference type="AlphaFoldDB" id="A0A1L7X113"/>
<keyword evidence="2" id="KW-0539">Nucleus</keyword>
<sequence>MANTAGLVPMLNRVPESESPSKSTPRVRARVACRGCNHRKVRCDVTRTGIPCSNCVHEAATCEVLPRKKHRPRRSRTAVQPVPEHNDESPGKSYVPVTPRSITQDNRDASHNINDHPIDERRPQGPRNKYSASNLLGTAVGRRSSSLEISSPGNGNGNGKGPLTSTDTEDALPDDNSLTYIGDGRGPRFFVYDLCHPDAPQDAMPQLLPKQSDVSWKPHEIEYLRQQGAFDTLPDDVCDDLIRCYFHHVHFFLPVVDAASFLTEYDSNGRQNISLLLFWSMLLAAANFVEADVLQHSGFSSRKAMKTAFYERAKCLYDLDHGTDKLVLIQSVMLMGFWYTDPQDHTGTWYWIGVAITLSQALGLHRCPQVNNRSQRLPEKQQPLIRRIWWSCVVRDRWLSLAKGRPLRIHHDDCDVPTPGAADILNDLDAVPKRTRDKFVPPDSEILAKMWINLVRISDNLGKILRIHYRVNGPKAIDEDIHNSADELRDCLTQVDLKYDTSILVHLHVHHVELFYEATVAVLFRPYVLSGPSESQSYAFEQAHVAASSTNSILEKIIGLNAVHLLKPMVITSLIPAMQIHLFDCKSTSPLRRGLGKNKLNLCMLVLSQLRDTYWSASVIYRLFERAQTMLGRGKSNSGLATKTTQSISTPQSTKTRSNSNGNGVDIEQRQQNLNQYHHQIQHQRDQTDVPDQSPPQANLLMDDQAMQGSFWLNESGSPCFSNVDQLLSPGFYIPENTFQSFLTGYDNGMGGAYDQILPTSNGGHLDLLYNV</sequence>
<dbReference type="Proteomes" id="UP000184330">
    <property type="component" value="Unassembled WGS sequence"/>
</dbReference>
<accession>A0A1L7X113</accession>
<evidence type="ECO:0000313" key="5">
    <source>
        <dbReference type="EMBL" id="CZR58718.1"/>
    </source>
</evidence>
<dbReference type="CDD" id="cd00067">
    <property type="entry name" value="GAL4"/>
    <property type="match status" value="1"/>
</dbReference>
<dbReference type="InterPro" id="IPR052761">
    <property type="entry name" value="Fungal_Detox/Toxin_TFs"/>
</dbReference>
<feature type="compositionally biased region" description="Basic residues" evidence="3">
    <location>
        <begin position="67"/>
        <end position="76"/>
    </location>
</feature>
<gene>
    <name evidence="5" type="ORF">PAC_08610</name>
</gene>
<dbReference type="GO" id="GO:0006351">
    <property type="term" value="P:DNA-templated transcription"/>
    <property type="evidence" value="ECO:0007669"/>
    <property type="project" value="InterPro"/>
</dbReference>
<dbReference type="GO" id="GO:0008270">
    <property type="term" value="F:zinc ion binding"/>
    <property type="evidence" value="ECO:0007669"/>
    <property type="project" value="InterPro"/>
</dbReference>
<protein>
    <submittedName>
        <fullName evidence="5">Related to cutinase transcription factor 1 beta</fullName>
    </submittedName>
</protein>
<feature type="compositionally biased region" description="Polar residues" evidence="3">
    <location>
        <begin position="143"/>
        <end position="152"/>
    </location>
</feature>
<keyword evidence="6" id="KW-1185">Reference proteome</keyword>
<feature type="region of interest" description="Disordered" evidence="3">
    <location>
        <begin position="1"/>
        <end position="26"/>
    </location>
</feature>
<dbReference type="GO" id="GO:0003677">
    <property type="term" value="F:DNA binding"/>
    <property type="evidence" value="ECO:0007669"/>
    <property type="project" value="InterPro"/>
</dbReference>
<name>A0A1L7X113_9HELO</name>
<dbReference type="CDD" id="cd12148">
    <property type="entry name" value="fungal_TF_MHR"/>
    <property type="match status" value="1"/>
</dbReference>
<feature type="compositionally biased region" description="Basic and acidic residues" evidence="3">
    <location>
        <begin position="105"/>
        <end position="123"/>
    </location>
</feature>
<feature type="compositionally biased region" description="Polar residues" evidence="3">
    <location>
        <begin position="635"/>
        <end position="663"/>
    </location>
</feature>
<dbReference type="InterPro" id="IPR036864">
    <property type="entry name" value="Zn2-C6_fun-type_DNA-bd_sf"/>
</dbReference>
<keyword evidence="1" id="KW-0479">Metal-binding</keyword>
<evidence type="ECO:0000259" key="4">
    <source>
        <dbReference type="PROSITE" id="PS50048"/>
    </source>
</evidence>
<dbReference type="InterPro" id="IPR007219">
    <property type="entry name" value="XnlR_reg_dom"/>
</dbReference>
<evidence type="ECO:0000256" key="1">
    <source>
        <dbReference type="ARBA" id="ARBA00022723"/>
    </source>
</evidence>
<dbReference type="PANTHER" id="PTHR47425:SF3">
    <property type="entry name" value="ZN(II)2CYS6 TRANSCRIPTION FACTOR (EUROFUNG)"/>
    <property type="match status" value="1"/>
</dbReference>
<dbReference type="Pfam" id="PF00172">
    <property type="entry name" value="Zn_clus"/>
    <property type="match status" value="1"/>
</dbReference>
<dbReference type="Pfam" id="PF04082">
    <property type="entry name" value="Fungal_trans"/>
    <property type="match status" value="1"/>
</dbReference>
<dbReference type="Gene3D" id="4.10.240.10">
    <property type="entry name" value="Zn(2)-C6 fungal-type DNA-binding domain"/>
    <property type="match status" value="1"/>
</dbReference>
<dbReference type="STRING" id="576137.A0A1L7X113"/>
<organism evidence="5 6">
    <name type="scientific">Phialocephala subalpina</name>
    <dbReference type="NCBI Taxonomy" id="576137"/>
    <lineage>
        <taxon>Eukaryota</taxon>
        <taxon>Fungi</taxon>
        <taxon>Dikarya</taxon>
        <taxon>Ascomycota</taxon>
        <taxon>Pezizomycotina</taxon>
        <taxon>Leotiomycetes</taxon>
        <taxon>Helotiales</taxon>
        <taxon>Mollisiaceae</taxon>
        <taxon>Phialocephala</taxon>
        <taxon>Phialocephala fortinii species complex</taxon>
    </lineage>
</organism>
<dbReference type="PROSITE" id="PS50048">
    <property type="entry name" value="ZN2_CY6_FUNGAL_2"/>
    <property type="match status" value="1"/>
</dbReference>
<dbReference type="OrthoDB" id="4161332at2759"/>
<dbReference type="GO" id="GO:0000981">
    <property type="term" value="F:DNA-binding transcription factor activity, RNA polymerase II-specific"/>
    <property type="evidence" value="ECO:0007669"/>
    <property type="project" value="InterPro"/>
</dbReference>
<feature type="region of interest" description="Disordered" evidence="3">
    <location>
        <begin position="634"/>
        <end position="665"/>
    </location>
</feature>
<dbReference type="SUPFAM" id="SSF57701">
    <property type="entry name" value="Zn2/Cys6 DNA-binding domain"/>
    <property type="match status" value="1"/>
</dbReference>
<dbReference type="PANTHER" id="PTHR47425">
    <property type="entry name" value="FARB-RELATED"/>
    <property type="match status" value="1"/>
</dbReference>
<dbReference type="EMBL" id="FJOG01000012">
    <property type="protein sequence ID" value="CZR58718.1"/>
    <property type="molecule type" value="Genomic_DNA"/>
</dbReference>
<evidence type="ECO:0000313" key="6">
    <source>
        <dbReference type="Proteomes" id="UP000184330"/>
    </source>
</evidence>
<evidence type="ECO:0000256" key="2">
    <source>
        <dbReference type="ARBA" id="ARBA00023242"/>
    </source>
</evidence>
<proteinExistence type="predicted"/>